<dbReference type="Pfam" id="PF00118">
    <property type="entry name" value="Cpn60_TCP1"/>
    <property type="match status" value="1"/>
</dbReference>
<organism evidence="6">
    <name type="scientific">Amorphochlora amoebiformis</name>
    <dbReference type="NCBI Taxonomy" id="1561963"/>
    <lineage>
        <taxon>Eukaryota</taxon>
        <taxon>Sar</taxon>
        <taxon>Rhizaria</taxon>
        <taxon>Cercozoa</taxon>
        <taxon>Chlorarachniophyceae</taxon>
        <taxon>Amorphochlora</taxon>
    </lineage>
</organism>
<name>A0A0H5BQZ6_9EUKA</name>
<keyword evidence="5" id="KW-0472">Membrane</keyword>
<geneLocation type="nucleomorph" evidence="6"/>
<dbReference type="SUPFAM" id="SSF52029">
    <property type="entry name" value="GroEL apical domain-like"/>
    <property type="match status" value="1"/>
</dbReference>
<keyword evidence="3" id="KW-0067">ATP-binding</keyword>
<evidence type="ECO:0000256" key="5">
    <source>
        <dbReference type="SAM" id="Phobius"/>
    </source>
</evidence>
<feature type="transmembrane region" description="Helical" evidence="5">
    <location>
        <begin position="82"/>
        <end position="103"/>
    </location>
</feature>
<evidence type="ECO:0000256" key="2">
    <source>
        <dbReference type="ARBA" id="ARBA00022741"/>
    </source>
</evidence>
<evidence type="ECO:0000313" key="6">
    <source>
        <dbReference type="EMBL" id="BAS01814.1"/>
    </source>
</evidence>
<dbReference type="InterPro" id="IPR027413">
    <property type="entry name" value="GROEL-like_equatorial_sf"/>
</dbReference>
<dbReference type="EMBL" id="AB996602">
    <property type="protein sequence ID" value="BAS01814.1"/>
    <property type="molecule type" value="Genomic_DNA"/>
</dbReference>
<proteinExistence type="inferred from homology"/>
<dbReference type="Gene3D" id="3.50.7.10">
    <property type="entry name" value="GroEL"/>
    <property type="match status" value="1"/>
</dbReference>
<evidence type="ECO:0000256" key="3">
    <source>
        <dbReference type="ARBA" id="ARBA00022840"/>
    </source>
</evidence>
<protein>
    <submittedName>
        <fullName evidence="6">T-complex protein epsilon-SU</fullName>
    </submittedName>
</protein>
<reference evidence="6" key="1">
    <citation type="journal article" date="2015" name="Genome Biol. Evol.">
        <title>Nucleomorph Genome Sequences of Two Chlorarachniophytes, Amorphochlora amoebiformis and Lotharella vacuolata.</title>
        <authorList>
            <person name="Suzuki S."/>
            <person name="Shirato S."/>
            <person name="Hirakawa Y."/>
            <person name="Ishida K."/>
        </authorList>
    </citation>
    <scope>NUCLEOTIDE SEQUENCE</scope>
    <source>
        <strain evidence="6">CCMP2058</strain>
    </source>
</reference>
<dbReference type="GO" id="GO:0140662">
    <property type="term" value="F:ATP-dependent protein folding chaperone"/>
    <property type="evidence" value="ECO:0007669"/>
    <property type="project" value="InterPro"/>
</dbReference>
<dbReference type="InterPro" id="IPR002423">
    <property type="entry name" value="Cpn60/GroEL/TCP-1"/>
</dbReference>
<keyword evidence="5" id="KW-1133">Transmembrane helix</keyword>
<keyword evidence="2" id="KW-0547">Nucleotide-binding</keyword>
<evidence type="ECO:0000256" key="1">
    <source>
        <dbReference type="ARBA" id="ARBA00008020"/>
    </source>
</evidence>
<evidence type="ECO:0000256" key="4">
    <source>
        <dbReference type="ARBA" id="ARBA00023186"/>
    </source>
</evidence>
<gene>
    <name evidence="6" type="primary">tcpE</name>
</gene>
<dbReference type="InterPro" id="IPR017998">
    <property type="entry name" value="Chaperone_TCP-1"/>
</dbReference>
<dbReference type="PANTHER" id="PTHR11353">
    <property type="entry name" value="CHAPERONIN"/>
    <property type="match status" value="1"/>
</dbReference>
<comment type="similarity">
    <text evidence="1">Belongs to the TCP-1 chaperonin family.</text>
</comment>
<sequence length="506" mass="58721">MTYSKSHMMINNILKINKLIYHSITKIYGKNVKIRKYTIDYDSILNYDVNYILNSINKHEVYVTILKNTIRSLKLTIGDFSLSYLTLITIVLNNIFTLMNLGYNPKEILKKLEIFMKTSKKIINNMSFMLPRLDKSKYVLQRLSISLLTEFSNYVNISKISISLVESLITMFDNKFKYFSLDNIKIITRINDKQFCCKLIFGICIEKKGFRLQNNSLNEKNRVVLMKGFIPSNNIYSGFSSIPPLQLDQMIIGYSRDQLVSRIVKKVKILQVSVVFHQNNISERLEKALTINSVNVFKWMSHKEIEVLSILSGGRIVNEVANLNYNKLGFIGTIRILNNKGDIPYLIIKSSSAIKFVTIVIESSEYKHIIEIKHIMSILITILSLIIKSKKIIRTKTNIVEWFIFFILLKKEKKRLGKKSLNGVFFISALGKYINLKYGLEQGYGSSYKSILLFYWKMKSLVYDPINSYTNDSSLIEGNIEPSCIKQTIFSLIYYTITDLFSIYIY</sequence>
<dbReference type="GO" id="GO:0005524">
    <property type="term" value="F:ATP binding"/>
    <property type="evidence" value="ECO:0007669"/>
    <property type="project" value="UniProtKB-KW"/>
</dbReference>
<dbReference type="AlphaFoldDB" id="A0A0H5BQZ6"/>
<keyword evidence="5" id="KW-0812">Transmembrane</keyword>
<dbReference type="SUPFAM" id="SSF48592">
    <property type="entry name" value="GroEL equatorial domain-like"/>
    <property type="match status" value="1"/>
</dbReference>
<dbReference type="InterPro" id="IPR027409">
    <property type="entry name" value="GroEL-like_apical_dom_sf"/>
</dbReference>
<accession>A0A0H5BQZ6</accession>
<keyword evidence="4" id="KW-0143">Chaperone</keyword>
<keyword evidence="6" id="KW-0542">Nucleomorph</keyword>